<protein>
    <submittedName>
        <fullName evidence="9">Zinc finger FYVE domain-containing 9 isoform X2</fullName>
    </submittedName>
</protein>
<evidence type="ECO:0000256" key="3">
    <source>
        <dbReference type="ARBA" id="ARBA00022833"/>
    </source>
</evidence>
<dbReference type="SMART" id="SM00064">
    <property type="entry name" value="FYVE"/>
    <property type="match status" value="1"/>
</dbReference>
<evidence type="ECO:0000256" key="5">
    <source>
        <dbReference type="SAM" id="Coils"/>
    </source>
</evidence>
<feature type="coiled-coil region" evidence="5">
    <location>
        <begin position="1"/>
        <end position="35"/>
    </location>
</feature>
<evidence type="ECO:0000256" key="1">
    <source>
        <dbReference type="ARBA" id="ARBA00022723"/>
    </source>
</evidence>
<reference evidence="9 10" key="1">
    <citation type="journal article" date="2018" name="Sci. Rep.">
        <title>Genomic signatures of local adaptation to the degree of environmental predictability in rotifers.</title>
        <authorList>
            <person name="Franch-Gras L."/>
            <person name="Hahn C."/>
            <person name="Garcia-Roger E.M."/>
            <person name="Carmona M.J."/>
            <person name="Serra M."/>
            <person name="Gomez A."/>
        </authorList>
    </citation>
    <scope>NUCLEOTIDE SEQUENCE [LARGE SCALE GENOMIC DNA]</scope>
    <source>
        <strain evidence="9">HYR1</strain>
    </source>
</reference>
<dbReference type="FunFam" id="3.30.40.10:FF:000084">
    <property type="entry name" value="Zinc finger, FYVE domain-containing 9b"/>
    <property type="match status" value="1"/>
</dbReference>
<dbReference type="InterPro" id="IPR011011">
    <property type="entry name" value="Znf_FYVE_PHD"/>
</dbReference>
<feature type="compositionally biased region" description="Basic and acidic residues" evidence="6">
    <location>
        <begin position="61"/>
        <end position="76"/>
    </location>
</feature>
<organism evidence="9 10">
    <name type="scientific">Brachionus plicatilis</name>
    <name type="common">Marine rotifer</name>
    <name type="synonym">Brachionus muelleri</name>
    <dbReference type="NCBI Taxonomy" id="10195"/>
    <lineage>
        <taxon>Eukaryota</taxon>
        <taxon>Metazoa</taxon>
        <taxon>Spiralia</taxon>
        <taxon>Gnathifera</taxon>
        <taxon>Rotifera</taxon>
        <taxon>Eurotatoria</taxon>
        <taxon>Monogononta</taxon>
        <taxon>Pseudotrocha</taxon>
        <taxon>Ploima</taxon>
        <taxon>Brachionidae</taxon>
        <taxon>Brachionus</taxon>
    </lineage>
</organism>
<proteinExistence type="predicted"/>
<keyword evidence="1" id="KW-0479">Metal-binding</keyword>
<keyword evidence="5" id="KW-0175">Coiled coil</keyword>
<sequence>MESFEFDLDKALDELEKLDAEESEYNRQIELHNDESIIRDLLESLILRIESESALGCTKPEINDRENENLKDEKNQETSSVNDQNGSETKTTHEELNSQLSQENSSAFAIEVIDYKSEWDQLSDSEKTLGLQAPVWLPDSEADNCLKCGLRFTFRKRRHHCRACGLIFCSSCCNEKLELAYKLNNNEAAKEPSKNELSRVCVVCFRIIKKVNELKEKINQIDKNIPIVSVLKKSKSTEITNSELTGPNKRNKDKVGLDVIQKNVSYNTLHKKQHNFRKPLISNYLLEKVFGFTCTFVLYFLLERSYHKFFI</sequence>
<gene>
    <name evidence="9" type="ORF">BpHYR1_038498</name>
</gene>
<keyword evidence="7" id="KW-0472">Membrane</keyword>
<dbReference type="PANTHER" id="PTHR46319">
    <property type="entry name" value="ZINC FINGER FYVE DOMAIN-CONTAINING PROTEIN"/>
    <property type="match status" value="1"/>
</dbReference>
<keyword evidence="7" id="KW-1133">Transmembrane helix</keyword>
<name>A0A3M7PP42_BRAPC</name>
<dbReference type="OrthoDB" id="70570at2759"/>
<dbReference type="Pfam" id="PF01363">
    <property type="entry name" value="FYVE"/>
    <property type="match status" value="1"/>
</dbReference>
<evidence type="ECO:0000313" key="10">
    <source>
        <dbReference type="Proteomes" id="UP000276133"/>
    </source>
</evidence>
<dbReference type="GO" id="GO:0031901">
    <property type="term" value="C:early endosome membrane"/>
    <property type="evidence" value="ECO:0007669"/>
    <property type="project" value="TreeGrafter"/>
</dbReference>
<dbReference type="CDD" id="cd15729">
    <property type="entry name" value="FYVE_endofin"/>
    <property type="match status" value="1"/>
</dbReference>
<feature type="region of interest" description="Disordered" evidence="6">
    <location>
        <begin position="58"/>
        <end position="100"/>
    </location>
</feature>
<dbReference type="AlphaFoldDB" id="A0A3M7PP42"/>
<keyword evidence="10" id="KW-1185">Reference proteome</keyword>
<dbReference type="GO" id="GO:0008270">
    <property type="term" value="F:zinc ion binding"/>
    <property type="evidence" value="ECO:0007669"/>
    <property type="project" value="UniProtKB-KW"/>
</dbReference>
<feature type="domain" description="FYVE-type" evidence="8">
    <location>
        <begin position="139"/>
        <end position="209"/>
    </location>
</feature>
<dbReference type="PANTHER" id="PTHR46319:SF3">
    <property type="entry name" value="ZINC FINGER FYVE DOMAIN-CONTAINING PROTEIN"/>
    <property type="match status" value="1"/>
</dbReference>
<feature type="compositionally biased region" description="Polar residues" evidence="6">
    <location>
        <begin position="77"/>
        <end position="89"/>
    </location>
</feature>
<dbReference type="InterPro" id="IPR000306">
    <property type="entry name" value="Znf_FYVE"/>
</dbReference>
<keyword evidence="7" id="KW-0812">Transmembrane</keyword>
<evidence type="ECO:0000256" key="4">
    <source>
        <dbReference type="PROSITE-ProRule" id="PRU00091"/>
    </source>
</evidence>
<keyword evidence="2 4" id="KW-0863">Zinc-finger</keyword>
<comment type="caution">
    <text evidence="9">The sequence shown here is derived from an EMBL/GenBank/DDBJ whole genome shotgun (WGS) entry which is preliminary data.</text>
</comment>
<evidence type="ECO:0000256" key="7">
    <source>
        <dbReference type="SAM" id="Phobius"/>
    </source>
</evidence>
<dbReference type="SUPFAM" id="SSF57903">
    <property type="entry name" value="FYVE/PHD zinc finger"/>
    <property type="match status" value="1"/>
</dbReference>
<dbReference type="PROSITE" id="PS50178">
    <property type="entry name" value="ZF_FYVE"/>
    <property type="match status" value="1"/>
</dbReference>
<evidence type="ECO:0000259" key="8">
    <source>
        <dbReference type="PROSITE" id="PS50178"/>
    </source>
</evidence>
<accession>A0A3M7PP42</accession>
<evidence type="ECO:0000256" key="2">
    <source>
        <dbReference type="ARBA" id="ARBA00022771"/>
    </source>
</evidence>
<keyword evidence="3" id="KW-0862">Zinc</keyword>
<dbReference type="EMBL" id="REGN01009564">
    <property type="protein sequence ID" value="RNA00887.1"/>
    <property type="molecule type" value="Genomic_DNA"/>
</dbReference>
<evidence type="ECO:0000256" key="6">
    <source>
        <dbReference type="SAM" id="MobiDB-lite"/>
    </source>
</evidence>
<dbReference type="Gene3D" id="3.30.40.10">
    <property type="entry name" value="Zinc/RING finger domain, C3HC4 (zinc finger)"/>
    <property type="match status" value="1"/>
</dbReference>
<feature type="transmembrane region" description="Helical" evidence="7">
    <location>
        <begin position="284"/>
        <end position="302"/>
    </location>
</feature>
<evidence type="ECO:0000313" key="9">
    <source>
        <dbReference type="EMBL" id="RNA00887.1"/>
    </source>
</evidence>
<dbReference type="InterPro" id="IPR013083">
    <property type="entry name" value="Znf_RING/FYVE/PHD"/>
</dbReference>
<dbReference type="InterPro" id="IPR017455">
    <property type="entry name" value="Znf_FYVE-rel"/>
</dbReference>
<dbReference type="STRING" id="10195.A0A3M7PP42"/>
<dbReference type="GO" id="GO:0016197">
    <property type="term" value="P:endosomal transport"/>
    <property type="evidence" value="ECO:0007669"/>
    <property type="project" value="TreeGrafter"/>
</dbReference>
<dbReference type="Proteomes" id="UP000276133">
    <property type="component" value="Unassembled WGS sequence"/>
</dbReference>